<evidence type="ECO:0000313" key="2">
    <source>
        <dbReference type="Proteomes" id="UP000288279"/>
    </source>
</evidence>
<evidence type="ECO:0000313" key="1">
    <source>
        <dbReference type="EMBL" id="RUO78701.1"/>
    </source>
</evidence>
<keyword evidence="2" id="KW-1185">Reference proteome</keyword>
<dbReference type="EMBL" id="PIQG01000002">
    <property type="protein sequence ID" value="RUO78701.1"/>
    <property type="molecule type" value="Genomic_DNA"/>
</dbReference>
<organism evidence="1 2">
    <name type="scientific">Pseudidiomarina taiwanensis</name>
    <dbReference type="NCBI Taxonomy" id="337250"/>
    <lineage>
        <taxon>Bacteria</taxon>
        <taxon>Pseudomonadati</taxon>
        <taxon>Pseudomonadota</taxon>
        <taxon>Gammaproteobacteria</taxon>
        <taxon>Alteromonadales</taxon>
        <taxon>Idiomarinaceae</taxon>
        <taxon>Pseudidiomarina</taxon>
    </lineage>
</organism>
<accession>A0A432ZL40</accession>
<protein>
    <submittedName>
        <fullName evidence="1">Uncharacterized protein</fullName>
    </submittedName>
</protein>
<sequence length="116" mass="13768">MISFYQLPDVDNQKEIAMKGYLLKDEGLFYFCSDMDSCYSRGKNRLQLIINDKDQEYFNDINHCHVALVGKFRGLEESQTHWPFMGYFEVLRISGFDFSPDYHLINKNCIAYNIRE</sequence>
<gene>
    <name evidence="1" type="ORF">CWI83_06690</name>
</gene>
<reference evidence="1 2" key="1">
    <citation type="journal article" date="2011" name="Front. Microbiol.">
        <title>Genomic signatures of strain selection and enhancement in Bacillus atrophaeus var. globigii, a historical biowarfare simulant.</title>
        <authorList>
            <person name="Gibbons H.S."/>
            <person name="Broomall S.M."/>
            <person name="McNew L.A."/>
            <person name="Daligault H."/>
            <person name="Chapman C."/>
            <person name="Bruce D."/>
            <person name="Karavis M."/>
            <person name="Krepps M."/>
            <person name="McGregor P.A."/>
            <person name="Hong C."/>
            <person name="Park K.H."/>
            <person name="Akmal A."/>
            <person name="Feldman A."/>
            <person name="Lin J.S."/>
            <person name="Chang W.E."/>
            <person name="Higgs B.W."/>
            <person name="Demirev P."/>
            <person name="Lindquist J."/>
            <person name="Liem A."/>
            <person name="Fochler E."/>
            <person name="Read T.D."/>
            <person name="Tapia R."/>
            <person name="Johnson S."/>
            <person name="Bishop-Lilly K.A."/>
            <person name="Detter C."/>
            <person name="Han C."/>
            <person name="Sozhamannan S."/>
            <person name="Rosenzweig C.N."/>
            <person name="Skowronski E.W."/>
        </authorList>
    </citation>
    <scope>NUCLEOTIDE SEQUENCE [LARGE SCALE GENOMIC DNA]</scope>
    <source>
        <strain evidence="1 2">PIT1</strain>
    </source>
</reference>
<proteinExistence type="predicted"/>
<name>A0A432ZL40_9GAMM</name>
<comment type="caution">
    <text evidence="1">The sequence shown here is derived from an EMBL/GenBank/DDBJ whole genome shotgun (WGS) entry which is preliminary data.</text>
</comment>
<dbReference type="AlphaFoldDB" id="A0A432ZL40"/>
<dbReference type="Proteomes" id="UP000288279">
    <property type="component" value="Unassembled WGS sequence"/>
</dbReference>